<sequence>MLNIRFSNFVKRTVSSFTALFGQPAKMPLLMDKNYLFVQSVNFGSFKRFEILPLRSFSVQSGELPTFFEVDADDFNVMINLGMPVIFCFYDDSLDSRHFVSSLEAKMEEKESKILLAKVKKVEGKYGSLIQNFQVKTFPTTISFRDGKLLERHDGIEEIWEINYRFAYHLETLLDNLLLPKEEKKRKKRRGRNKY</sequence>
<dbReference type="WBParaSite" id="MhA1_Contig42.frz3.gene28">
    <property type="protein sequence ID" value="MhA1_Contig42.frz3.gene28"/>
    <property type="gene ID" value="MhA1_Contig42.frz3.gene28"/>
</dbReference>
<dbReference type="AlphaFoldDB" id="A0A1I8BPQ9"/>
<dbReference type="SUPFAM" id="SSF52833">
    <property type="entry name" value="Thioredoxin-like"/>
    <property type="match status" value="1"/>
</dbReference>
<dbReference type="InterPro" id="IPR036249">
    <property type="entry name" value="Thioredoxin-like_sf"/>
</dbReference>
<accession>A0A1I8BPQ9</accession>
<dbReference type="Gene3D" id="3.40.30.10">
    <property type="entry name" value="Glutaredoxin"/>
    <property type="match status" value="1"/>
</dbReference>
<evidence type="ECO:0000313" key="1">
    <source>
        <dbReference type="Proteomes" id="UP000095281"/>
    </source>
</evidence>
<keyword evidence="1" id="KW-1185">Reference proteome</keyword>
<dbReference type="Proteomes" id="UP000095281">
    <property type="component" value="Unplaced"/>
</dbReference>
<organism evidence="1 2">
    <name type="scientific">Meloidogyne hapla</name>
    <name type="common">Root-knot nematode worm</name>
    <dbReference type="NCBI Taxonomy" id="6305"/>
    <lineage>
        <taxon>Eukaryota</taxon>
        <taxon>Metazoa</taxon>
        <taxon>Ecdysozoa</taxon>
        <taxon>Nematoda</taxon>
        <taxon>Chromadorea</taxon>
        <taxon>Rhabditida</taxon>
        <taxon>Tylenchina</taxon>
        <taxon>Tylenchomorpha</taxon>
        <taxon>Tylenchoidea</taxon>
        <taxon>Meloidogynidae</taxon>
        <taxon>Meloidogyninae</taxon>
        <taxon>Meloidogyne</taxon>
    </lineage>
</organism>
<proteinExistence type="predicted"/>
<reference evidence="2" key="1">
    <citation type="submission" date="2016-11" db="UniProtKB">
        <authorList>
            <consortium name="WormBaseParasite"/>
        </authorList>
    </citation>
    <scope>IDENTIFICATION</scope>
</reference>
<evidence type="ECO:0000313" key="2">
    <source>
        <dbReference type="WBParaSite" id="MhA1_Contig42.frz3.gene28"/>
    </source>
</evidence>
<protein>
    <submittedName>
        <fullName evidence="2">Thioredoxin domain-containing protein</fullName>
    </submittedName>
</protein>
<name>A0A1I8BPQ9_MELHA</name>